<dbReference type="Proteomes" id="UP000249061">
    <property type="component" value="Unassembled WGS sequence"/>
</dbReference>
<dbReference type="GO" id="GO:0006355">
    <property type="term" value="P:regulation of DNA-templated transcription"/>
    <property type="evidence" value="ECO:0007669"/>
    <property type="project" value="InterPro"/>
</dbReference>
<sequence>MKRAALVVLLLSAVGVGVWRFTTPRQASEAPARFLFRKLLPNWEVQRSRGFAPEQFEALQKAAEPWPGLKASFDELEAAWPEREAITTASNHLNLAARDAGLDFWVDPMVPGRATVITTYEILERVNWSVVTDGGVPDSVEAIHARRLDGINLEMGLLGHASGSQPAILRDRIEVSVLDRLRLDADEHPNRVERISAVIGFQTGVSALGSFEDRAVEGHDALFFGSSMELMTSWAELRHEDRISDWAFSNPGRTGAFDTSAGIYDGFTRIVEHCRRWGMAHILCTAVVDADTGLYWLFSLYRDDPSQPYCEDERSAMELLVPHIVSSSRRARVNQLRARTRAPVESGSAAVVANERGIILEAEPALPALLRSEWPAWRGPTLPAELLAAPRGERVVHGQLAFRADASHDVVLFHVRRAVPADALTAREREVAEVFASGASYLELAQTLKVAPNTARRHLSNIYEKLGISSKAELEKMLRD</sequence>
<dbReference type="PANTHER" id="PTHR44688">
    <property type="entry name" value="DNA-BINDING TRANSCRIPTIONAL ACTIVATOR DEVR_DOSR"/>
    <property type="match status" value="1"/>
</dbReference>
<dbReference type="Gene3D" id="1.10.10.10">
    <property type="entry name" value="Winged helix-like DNA-binding domain superfamily/Winged helix DNA-binding domain"/>
    <property type="match status" value="1"/>
</dbReference>
<dbReference type="AlphaFoldDB" id="A0A2W5THJ1"/>
<gene>
    <name evidence="5" type="ORF">DI536_13400</name>
</gene>
<name>A0A2W5THJ1_9BACT</name>
<evidence type="ECO:0000313" key="5">
    <source>
        <dbReference type="EMBL" id="PZR13277.1"/>
    </source>
</evidence>
<evidence type="ECO:0000259" key="4">
    <source>
        <dbReference type="PROSITE" id="PS50043"/>
    </source>
</evidence>
<dbReference type="PROSITE" id="PS50043">
    <property type="entry name" value="HTH_LUXR_2"/>
    <property type="match status" value="1"/>
</dbReference>
<keyword evidence="3" id="KW-0804">Transcription</keyword>
<dbReference type="PANTHER" id="PTHR44688:SF16">
    <property type="entry name" value="DNA-BINDING TRANSCRIPTIONAL ACTIVATOR DEVR_DOSR"/>
    <property type="match status" value="1"/>
</dbReference>
<evidence type="ECO:0000256" key="3">
    <source>
        <dbReference type="ARBA" id="ARBA00023163"/>
    </source>
</evidence>
<dbReference type="EMBL" id="QFQP01000010">
    <property type="protein sequence ID" value="PZR13277.1"/>
    <property type="molecule type" value="Genomic_DNA"/>
</dbReference>
<dbReference type="PRINTS" id="PR00038">
    <property type="entry name" value="HTHLUXR"/>
</dbReference>
<organism evidence="5 6">
    <name type="scientific">Archangium gephyra</name>
    <dbReference type="NCBI Taxonomy" id="48"/>
    <lineage>
        <taxon>Bacteria</taxon>
        <taxon>Pseudomonadati</taxon>
        <taxon>Myxococcota</taxon>
        <taxon>Myxococcia</taxon>
        <taxon>Myxococcales</taxon>
        <taxon>Cystobacterineae</taxon>
        <taxon>Archangiaceae</taxon>
        <taxon>Archangium</taxon>
    </lineage>
</organism>
<protein>
    <recommendedName>
        <fullName evidence="4">HTH luxR-type domain-containing protein</fullName>
    </recommendedName>
</protein>
<keyword evidence="2" id="KW-0238">DNA-binding</keyword>
<keyword evidence="1" id="KW-0805">Transcription regulation</keyword>
<feature type="domain" description="HTH luxR-type" evidence="4">
    <location>
        <begin position="417"/>
        <end position="480"/>
    </location>
</feature>
<proteinExistence type="predicted"/>
<dbReference type="Pfam" id="PF00196">
    <property type="entry name" value="GerE"/>
    <property type="match status" value="1"/>
</dbReference>
<evidence type="ECO:0000313" key="6">
    <source>
        <dbReference type="Proteomes" id="UP000249061"/>
    </source>
</evidence>
<dbReference type="InterPro" id="IPR036388">
    <property type="entry name" value="WH-like_DNA-bd_sf"/>
</dbReference>
<dbReference type="GO" id="GO:0003677">
    <property type="term" value="F:DNA binding"/>
    <property type="evidence" value="ECO:0007669"/>
    <property type="project" value="UniProtKB-KW"/>
</dbReference>
<dbReference type="InterPro" id="IPR016032">
    <property type="entry name" value="Sig_transdc_resp-reg_C-effctor"/>
</dbReference>
<accession>A0A2W5THJ1</accession>
<comment type="caution">
    <text evidence="5">The sequence shown here is derived from an EMBL/GenBank/DDBJ whole genome shotgun (WGS) entry which is preliminary data.</text>
</comment>
<dbReference type="SMART" id="SM00421">
    <property type="entry name" value="HTH_LUXR"/>
    <property type="match status" value="1"/>
</dbReference>
<evidence type="ECO:0000256" key="2">
    <source>
        <dbReference type="ARBA" id="ARBA00023125"/>
    </source>
</evidence>
<reference evidence="5 6" key="1">
    <citation type="submission" date="2017-08" db="EMBL/GenBank/DDBJ databases">
        <title>Infants hospitalized years apart are colonized by the same room-sourced microbial strains.</title>
        <authorList>
            <person name="Brooks B."/>
            <person name="Olm M.R."/>
            <person name="Firek B.A."/>
            <person name="Baker R."/>
            <person name="Thomas B.C."/>
            <person name="Morowitz M.J."/>
            <person name="Banfield J.F."/>
        </authorList>
    </citation>
    <scope>NUCLEOTIDE SEQUENCE [LARGE SCALE GENOMIC DNA]</scope>
    <source>
        <strain evidence="5">S2_003_000_R2_14</strain>
    </source>
</reference>
<dbReference type="SUPFAM" id="SSF46894">
    <property type="entry name" value="C-terminal effector domain of the bipartite response regulators"/>
    <property type="match status" value="1"/>
</dbReference>
<dbReference type="CDD" id="cd06170">
    <property type="entry name" value="LuxR_C_like"/>
    <property type="match status" value="1"/>
</dbReference>
<dbReference type="InterPro" id="IPR000792">
    <property type="entry name" value="Tscrpt_reg_LuxR_C"/>
</dbReference>
<evidence type="ECO:0000256" key="1">
    <source>
        <dbReference type="ARBA" id="ARBA00023015"/>
    </source>
</evidence>